<reference evidence="1 2" key="1">
    <citation type="journal article" date="2018" name="Nat. Biotechnol.">
        <title>A standardized bacterial taxonomy based on genome phylogeny substantially revises the tree of life.</title>
        <authorList>
            <person name="Parks D.H."/>
            <person name="Chuvochina M."/>
            <person name="Waite D.W."/>
            <person name="Rinke C."/>
            <person name="Skarshewski A."/>
            <person name="Chaumeil P.A."/>
            <person name="Hugenholtz P."/>
        </authorList>
    </citation>
    <scope>NUCLEOTIDE SEQUENCE [LARGE SCALE GENOMIC DNA]</scope>
    <source>
        <strain evidence="1">UBA12021</strain>
    </source>
</reference>
<comment type="caution">
    <text evidence="1">The sequence shown here is derived from an EMBL/GenBank/DDBJ whole genome shotgun (WGS) entry which is preliminary data.</text>
</comment>
<name>A0A656PLN4_UNCKA</name>
<evidence type="ECO:0000313" key="2">
    <source>
        <dbReference type="Proteomes" id="UP000262056"/>
    </source>
</evidence>
<dbReference type="AlphaFoldDB" id="A0A656PLN4"/>
<organism evidence="1 2">
    <name type="scientific">candidate division WWE3 bacterium</name>
    <dbReference type="NCBI Taxonomy" id="2053526"/>
    <lineage>
        <taxon>Bacteria</taxon>
        <taxon>Katanobacteria</taxon>
    </lineage>
</organism>
<proteinExistence type="predicted"/>
<dbReference type="Proteomes" id="UP000262056">
    <property type="component" value="Unassembled WGS sequence"/>
</dbReference>
<protein>
    <submittedName>
        <fullName evidence="1">Uncharacterized protein</fullName>
    </submittedName>
</protein>
<sequence>MHISDPMVTLRTKPVNTTVFVSPGAFIKSGGRLYINLNSYVNPERDQERYFTVQVTRMKRGVLVNVSTLPKDFSAVSINNKTLVDAHLDPVINDELELADAN</sequence>
<accession>A0A656PLN4</accession>
<evidence type="ECO:0000313" key="1">
    <source>
        <dbReference type="EMBL" id="HCQ40263.1"/>
    </source>
</evidence>
<gene>
    <name evidence="1" type="ORF">DIU24_00960</name>
</gene>
<dbReference type="EMBL" id="DQFB01000003">
    <property type="protein sequence ID" value="HCQ40263.1"/>
    <property type="molecule type" value="Genomic_DNA"/>
</dbReference>